<comment type="similarity">
    <text evidence="1 4">Belongs to the inositol phosphokinase (IPK) family.</text>
</comment>
<dbReference type="GO" id="GO:0032958">
    <property type="term" value="P:inositol phosphate biosynthetic process"/>
    <property type="evidence" value="ECO:0007669"/>
    <property type="project" value="InterPro"/>
</dbReference>
<dbReference type="GO" id="GO:0000828">
    <property type="term" value="F:inositol hexakisphosphate kinase activity"/>
    <property type="evidence" value="ECO:0007669"/>
    <property type="project" value="TreeGrafter"/>
</dbReference>
<dbReference type="Proteomes" id="UP000030745">
    <property type="component" value="Unassembled WGS sequence"/>
</dbReference>
<dbReference type="OMA" id="VYQADTG"/>
<dbReference type="VEuPathDB" id="FungiDB:SPRG_05473"/>
<accession>A0A067CSK0</accession>
<keyword evidence="2 4" id="KW-0808">Transferase</keyword>
<proteinExistence type="inferred from homology"/>
<gene>
    <name evidence="6" type="ORF">SPRG_05473</name>
</gene>
<protein>
    <recommendedName>
        <fullName evidence="4">Kinase</fullName>
        <ecNumber evidence="4">2.7.-.-</ecNumber>
    </recommendedName>
</protein>
<feature type="region of interest" description="Disordered" evidence="5">
    <location>
        <begin position="39"/>
        <end position="65"/>
    </location>
</feature>
<keyword evidence="3 4" id="KW-0418">Kinase</keyword>
<dbReference type="GO" id="GO:0046854">
    <property type="term" value="P:phosphatidylinositol phosphate biosynthetic process"/>
    <property type="evidence" value="ECO:0007669"/>
    <property type="project" value="TreeGrafter"/>
</dbReference>
<evidence type="ECO:0000313" key="7">
    <source>
        <dbReference type="Proteomes" id="UP000030745"/>
    </source>
</evidence>
<dbReference type="KEGG" id="spar:SPRG_05473"/>
<dbReference type="Pfam" id="PF03770">
    <property type="entry name" value="IPK"/>
    <property type="match status" value="1"/>
</dbReference>
<dbReference type="EC" id="2.7.-.-" evidence="4"/>
<evidence type="ECO:0000313" key="6">
    <source>
        <dbReference type="EMBL" id="KDO29516.1"/>
    </source>
</evidence>
<dbReference type="RefSeq" id="XP_012199582.1">
    <property type="nucleotide sequence ID" value="XM_012344192.1"/>
</dbReference>
<dbReference type="GeneID" id="24127865"/>
<dbReference type="SUPFAM" id="SSF56104">
    <property type="entry name" value="SAICAR synthase-like"/>
    <property type="match status" value="1"/>
</dbReference>
<dbReference type="GO" id="GO:0005634">
    <property type="term" value="C:nucleus"/>
    <property type="evidence" value="ECO:0007669"/>
    <property type="project" value="TreeGrafter"/>
</dbReference>
<evidence type="ECO:0000256" key="2">
    <source>
        <dbReference type="ARBA" id="ARBA00022679"/>
    </source>
</evidence>
<reference evidence="6 7" key="1">
    <citation type="journal article" date="2013" name="PLoS Genet.">
        <title>Distinctive expansion of potential virulence genes in the genome of the oomycete fish pathogen Saprolegnia parasitica.</title>
        <authorList>
            <person name="Jiang R.H."/>
            <person name="de Bruijn I."/>
            <person name="Haas B.J."/>
            <person name="Belmonte R."/>
            <person name="Lobach L."/>
            <person name="Christie J."/>
            <person name="van den Ackerveken G."/>
            <person name="Bottin A."/>
            <person name="Bulone V."/>
            <person name="Diaz-Moreno S.M."/>
            <person name="Dumas B."/>
            <person name="Fan L."/>
            <person name="Gaulin E."/>
            <person name="Govers F."/>
            <person name="Grenville-Briggs L.J."/>
            <person name="Horner N.R."/>
            <person name="Levin J.Z."/>
            <person name="Mammella M."/>
            <person name="Meijer H.J."/>
            <person name="Morris P."/>
            <person name="Nusbaum C."/>
            <person name="Oome S."/>
            <person name="Phillips A.J."/>
            <person name="van Rooyen D."/>
            <person name="Rzeszutek E."/>
            <person name="Saraiva M."/>
            <person name="Secombes C.J."/>
            <person name="Seidl M.F."/>
            <person name="Snel B."/>
            <person name="Stassen J.H."/>
            <person name="Sykes S."/>
            <person name="Tripathy S."/>
            <person name="van den Berg H."/>
            <person name="Vega-Arreguin J.C."/>
            <person name="Wawra S."/>
            <person name="Young S.K."/>
            <person name="Zeng Q."/>
            <person name="Dieguez-Uribeondo J."/>
            <person name="Russ C."/>
            <person name="Tyler B.M."/>
            <person name="van West P."/>
        </authorList>
    </citation>
    <scope>NUCLEOTIDE SEQUENCE [LARGE SCALE GENOMIC DNA]</scope>
    <source>
        <strain evidence="6 7">CBS 223.65</strain>
    </source>
</reference>
<dbReference type="STRING" id="695850.A0A067CSK0"/>
<dbReference type="EMBL" id="KK583205">
    <property type="protein sequence ID" value="KDO29516.1"/>
    <property type="molecule type" value="Genomic_DNA"/>
</dbReference>
<dbReference type="Gene3D" id="3.30.470.160">
    <property type="entry name" value="Inositol polyphosphate kinase"/>
    <property type="match status" value="1"/>
</dbReference>
<evidence type="ECO:0000256" key="1">
    <source>
        <dbReference type="ARBA" id="ARBA00007374"/>
    </source>
</evidence>
<keyword evidence="7" id="KW-1185">Reference proteome</keyword>
<dbReference type="InterPro" id="IPR005522">
    <property type="entry name" value="IPK"/>
</dbReference>
<dbReference type="AlphaFoldDB" id="A0A067CSK0"/>
<evidence type="ECO:0000256" key="3">
    <source>
        <dbReference type="ARBA" id="ARBA00022777"/>
    </source>
</evidence>
<dbReference type="InterPro" id="IPR038286">
    <property type="entry name" value="IPK_sf"/>
</dbReference>
<dbReference type="PANTHER" id="PTHR12400:SF21">
    <property type="entry name" value="KINASE"/>
    <property type="match status" value="1"/>
</dbReference>
<dbReference type="PANTHER" id="PTHR12400">
    <property type="entry name" value="INOSITOL POLYPHOSPHATE KINASE"/>
    <property type="match status" value="1"/>
</dbReference>
<evidence type="ECO:0000256" key="4">
    <source>
        <dbReference type="RuleBase" id="RU363090"/>
    </source>
</evidence>
<sequence>MSGYLVAPKWYLMQRCTAAAGFSPVPASDAAGHATLTRVPKMQPLPPPPLEDGKGSTAPKQSRFHSDRRLLEARVGCRFGLDPLGGEHLFERDGLRMLSTETGRSRLSQASRSLSGDSLDAIEPIVARSSVGTAFYLFNHQVGGHKPFLRSAPGEVCKPAIPLELAFYRALSGRFPQLEPFVPAYLGTITVDLQPHSDKASKPGTGRKSSKSVDTSVSYSLWNKEVGKTVEDDDVAPSFLCEYLVLGDLTSGYTRPCVLDIKMGTRQHGEDASEEKARSHTLKCAATTSAELGLRLCGMQIYRQCDSRYVLRDKHWGRRLHASDIEPALLFFVSNGEVVRQDAVAGLLQRLHALKDVIAATDGIRFWGASLLLVYEGETKGRPTRATDVRLIDFAHCHQDPCIGSPDEGLLLGLSNLIAYLTHIASGPPTALPPPELDTI</sequence>
<organism evidence="6 7">
    <name type="scientific">Saprolegnia parasitica (strain CBS 223.65)</name>
    <dbReference type="NCBI Taxonomy" id="695850"/>
    <lineage>
        <taxon>Eukaryota</taxon>
        <taxon>Sar</taxon>
        <taxon>Stramenopiles</taxon>
        <taxon>Oomycota</taxon>
        <taxon>Saprolegniomycetes</taxon>
        <taxon>Saprolegniales</taxon>
        <taxon>Saprolegniaceae</taxon>
        <taxon>Saprolegnia</taxon>
    </lineage>
</organism>
<dbReference type="GO" id="GO:0005737">
    <property type="term" value="C:cytoplasm"/>
    <property type="evidence" value="ECO:0007669"/>
    <property type="project" value="TreeGrafter"/>
</dbReference>
<dbReference type="OrthoDB" id="2573163at2759"/>
<evidence type="ECO:0000256" key="5">
    <source>
        <dbReference type="SAM" id="MobiDB-lite"/>
    </source>
</evidence>
<name>A0A067CSK0_SAPPC</name>